<reference evidence="2" key="1">
    <citation type="submission" date="2023-07" db="EMBL/GenBank/DDBJ databases">
        <title>A chromosome-level genome assembly of Lolium multiflorum.</title>
        <authorList>
            <person name="Chen Y."/>
            <person name="Copetti D."/>
            <person name="Kolliker R."/>
            <person name="Studer B."/>
        </authorList>
    </citation>
    <scope>NUCLEOTIDE SEQUENCE</scope>
    <source>
        <strain evidence="2">02402/16</strain>
        <tissue evidence="2">Leaf</tissue>
    </source>
</reference>
<dbReference type="PANTHER" id="PTHR34709">
    <property type="entry name" value="OS10G0396666 PROTEIN"/>
    <property type="match status" value="1"/>
</dbReference>
<feature type="domain" description="F-box" evidence="1">
    <location>
        <begin position="15"/>
        <end position="54"/>
    </location>
</feature>
<organism evidence="2 3">
    <name type="scientific">Lolium multiflorum</name>
    <name type="common">Italian ryegrass</name>
    <name type="synonym">Lolium perenne subsp. multiflorum</name>
    <dbReference type="NCBI Taxonomy" id="4521"/>
    <lineage>
        <taxon>Eukaryota</taxon>
        <taxon>Viridiplantae</taxon>
        <taxon>Streptophyta</taxon>
        <taxon>Embryophyta</taxon>
        <taxon>Tracheophyta</taxon>
        <taxon>Spermatophyta</taxon>
        <taxon>Magnoliopsida</taxon>
        <taxon>Liliopsida</taxon>
        <taxon>Poales</taxon>
        <taxon>Poaceae</taxon>
        <taxon>BOP clade</taxon>
        <taxon>Pooideae</taxon>
        <taxon>Poodae</taxon>
        <taxon>Poeae</taxon>
        <taxon>Poeae Chloroplast Group 2 (Poeae type)</taxon>
        <taxon>Loliodinae</taxon>
        <taxon>Loliinae</taxon>
        <taxon>Lolium</taxon>
    </lineage>
</organism>
<dbReference type="CDD" id="cd22160">
    <property type="entry name" value="F-box_AtFBL13-like"/>
    <property type="match status" value="1"/>
</dbReference>
<dbReference type="InterPro" id="IPR053781">
    <property type="entry name" value="F-box_AtFBL13-like"/>
</dbReference>
<protein>
    <recommendedName>
        <fullName evidence="1">F-box domain-containing protein</fullName>
    </recommendedName>
</protein>
<dbReference type="Gene3D" id="1.20.1280.50">
    <property type="match status" value="1"/>
</dbReference>
<keyword evidence="3" id="KW-1185">Reference proteome</keyword>
<accession>A0AAD8TVH1</accession>
<dbReference type="Pfam" id="PF00646">
    <property type="entry name" value="F-box"/>
    <property type="match status" value="1"/>
</dbReference>
<dbReference type="InterPro" id="IPR055312">
    <property type="entry name" value="FBL15-like"/>
</dbReference>
<dbReference type="Proteomes" id="UP001231189">
    <property type="component" value="Unassembled WGS sequence"/>
</dbReference>
<dbReference type="PANTHER" id="PTHR34709:SF68">
    <property type="entry name" value="OS07G0550432 PROTEIN"/>
    <property type="match status" value="1"/>
</dbReference>
<gene>
    <name evidence="2" type="ORF">QYE76_009517</name>
</gene>
<evidence type="ECO:0000313" key="2">
    <source>
        <dbReference type="EMBL" id="KAK1692820.1"/>
    </source>
</evidence>
<sequence>MENGRQQCGSERDHISDLPDELLHGILSRLRSFPAAVRTSVLSRRWRRVWASVPDIILVHQSTSFLDMVDGALAAYGAADVPVTLRNVQIIVPYRCYNVHAGRLAAWLLFASRRRAAGKLDLSAYLDHKQLPNEIDLPPFDRAMGISLFLGRHFHLRFPAVGVFAALADLDIALATMDARALEVLVSSQCPRLRNLTLKFVTLVNGSNVSISSATLRRLKFHVRRTGRLNVSAPNLEVVKVRYVADVHIAAPNLAELVLASIGQFVFTDAVGHLRQLEVTHCSAMAPLMRQLDTVEELRLQAPLVRILHP</sequence>
<dbReference type="AlphaFoldDB" id="A0AAD8TVH1"/>
<dbReference type="EMBL" id="JAUUTY010000001">
    <property type="protein sequence ID" value="KAK1692820.1"/>
    <property type="molecule type" value="Genomic_DNA"/>
</dbReference>
<dbReference type="InterPro" id="IPR036047">
    <property type="entry name" value="F-box-like_dom_sf"/>
</dbReference>
<evidence type="ECO:0000313" key="3">
    <source>
        <dbReference type="Proteomes" id="UP001231189"/>
    </source>
</evidence>
<dbReference type="InterPro" id="IPR001810">
    <property type="entry name" value="F-box_dom"/>
</dbReference>
<evidence type="ECO:0000259" key="1">
    <source>
        <dbReference type="Pfam" id="PF00646"/>
    </source>
</evidence>
<dbReference type="SUPFAM" id="SSF81383">
    <property type="entry name" value="F-box domain"/>
    <property type="match status" value="1"/>
</dbReference>
<name>A0AAD8TVH1_LOLMU</name>
<comment type="caution">
    <text evidence="2">The sequence shown here is derived from an EMBL/GenBank/DDBJ whole genome shotgun (WGS) entry which is preliminary data.</text>
</comment>
<proteinExistence type="predicted"/>